<dbReference type="EMBL" id="BAABBW010000001">
    <property type="protein sequence ID" value="GAA4167566.1"/>
    <property type="molecule type" value="Genomic_DNA"/>
</dbReference>
<dbReference type="InterPro" id="IPR050282">
    <property type="entry name" value="Cycloisomerase_2"/>
</dbReference>
<name>A0ABP7ZQJ4_9MICO</name>
<accession>A0ABP7ZQJ4</accession>
<dbReference type="PANTHER" id="PTHR30344:SF1">
    <property type="entry name" value="6-PHOSPHOGLUCONOLACTONASE"/>
    <property type="match status" value="1"/>
</dbReference>
<keyword evidence="3" id="KW-1185">Reference proteome</keyword>
<dbReference type="InterPro" id="IPR015943">
    <property type="entry name" value="WD40/YVTN_repeat-like_dom_sf"/>
</dbReference>
<proteinExistence type="inferred from homology"/>
<dbReference type="Gene3D" id="2.130.10.10">
    <property type="entry name" value="YVTN repeat-like/Quinoprotein amine dehydrogenase"/>
    <property type="match status" value="1"/>
</dbReference>
<reference evidence="3" key="1">
    <citation type="journal article" date="2019" name="Int. J. Syst. Evol. Microbiol.">
        <title>The Global Catalogue of Microorganisms (GCM) 10K type strain sequencing project: providing services to taxonomists for standard genome sequencing and annotation.</title>
        <authorList>
            <consortium name="The Broad Institute Genomics Platform"/>
            <consortium name="The Broad Institute Genome Sequencing Center for Infectious Disease"/>
            <person name="Wu L."/>
            <person name="Ma J."/>
        </authorList>
    </citation>
    <scope>NUCLEOTIDE SEQUENCE [LARGE SCALE GENOMIC DNA]</scope>
    <source>
        <strain evidence="3">JCM 17591</strain>
    </source>
</reference>
<comment type="similarity">
    <text evidence="1">Belongs to the cycloisomerase 2 family.</text>
</comment>
<evidence type="ECO:0000313" key="2">
    <source>
        <dbReference type="EMBL" id="GAA4167566.1"/>
    </source>
</evidence>
<organism evidence="2 3">
    <name type="scientific">Gryllotalpicola koreensis</name>
    <dbReference type="NCBI Taxonomy" id="993086"/>
    <lineage>
        <taxon>Bacteria</taxon>
        <taxon>Bacillati</taxon>
        <taxon>Actinomycetota</taxon>
        <taxon>Actinomycetes</taxon>
        <taxon>Micrococcales</taxon>
        <taxon>Microbacteriaceae</taxon>
        <taxon>Gryllotalpicola</taxon>
    </lineage>
</organism>
<evidence type="ECO:0000313" key="3">
    <source>
        <dbReference type="Proteomes" id="UP001501079"/>
    </source>
</evidence>
<gene>
    <name evidence="2" type="ORF">GCM10022287_01310</name>
</gene>
<dbReference type="SUPFAM" id="SSF51004">
    <property type="entry name" value="C-terminal (heme d1) domain of cytochrome cd1-nitrite reductase"/>
    <property type="match status" value="1"/>
</dbReference>
<protein>
    <submittedName>
        <fullName evidence="2">Lactonase family protein</fullName>
    </submittedName>
</protein>
<dbReference type="Proteomes" id="UP001501079">
    <property type="component" value="Unassembled WGS sequence"/>
</dbReference>
<dbReference type="RefSeq" id="WP_344751325.1">
    <property type="nucleotide sequence ID" value="NZ_BAABBW010000001.1"/>
</dbReference>
<comment type="caution">
    <text evidence="2">The sequence shown here is derived from an EMBL/GenBank/DDBJ whole genome shotgun (WGS) entry which is preliminary data.</text>
</comment>
<evidence type="ECO:0000256" key="1">
    <source>
        <dbReference type="ARBA" id="ARBA00005564"/>
    </source>
</evidence>
<dbReference type="Pfam" id="PF10282">
    <property type="entry name" value="Lactonase"/>
    <property type="match status" value="1"/>
</dbReference>
<dbReference type="InterPro" id="IPR011048">
    <property type="entry name" value="Haem_d1_sf"/>
</dbReference>
<sequence>MGGHGSGILHAEIDENGCLTQVALAATTPSPSFVAQHPSLPVLYAVGEKEETLRAFRIGADGGLTPLGGPAAAGAAACHVAIDPDGRFAVVACWGSGEVLVYALDAATGAITGRTDAAPARAPYAGVPESDMVAPRPDYAPRMSRAHYAQFLPDGRVLTIDLGFDLARVWRFASASATLVLDHEVVFPYGVGPRHVAAAADGRLYVSCEYAVAVFVLTPGADGRYAIAGSSPLRAAPREAGEYAAHLSLSDDESLLYATVRGSNIVAVLAVVEGGAPQPLGEVPSGADWPRHHYARGDRLYVANQLSDEVTVFALGADGVPGEILQRVPAGSPTAVVPTSR</sequence>
<dbReference type="PANTHER" id="PTHR30344">
    <property type="entry name" value="6-PHOSPHOGLUCONOLACTONASE-RELATED"/>
    <property type="match status" value="1"/>
</dbReference>
<dbReference type="InterPro" id="IPR019405">
    <property type="entry name" value="Lactonase_7-beta_prop"/>
</dbReference>